<evidence type="ECO:0000256" key="1">
    <source>
        <dbReference type="SAM" id="SignalP"/>
    </source>
</evidence>
<dbReference type="RefSeq" id="WP_262709610.1">
    <property type="nucleotide sequence ID" value="NZ_CP042432.1"/>
</dbReference>
<feature type="chain" id="PRO_5021025419" evidence="1">
    <location>
        <begin position="20"/>
        <end position="42"/>
    </location>
</feature>
<feature type="signal peptide" evidence="1">
    <location>
        <begin position="1"/>
        <end position="19"/>
    </location>
</feature>
<organism evidence="2 3">
    <name type="scientific">Anseongella ginsenosidimutans</name>
    <dbReference type="NCBI Taxonomy" id="496056"/>
    <lineage>
        <taxon>Bacteria</taxon>
        <taxon>Pseudomonadati</taxon>
        <taxon>Bacteroidota</taxon>
        <taxon>Sphingobacteriia</taxon>
        <taxon>Sphingobacteriales</taxon>
        <taxon>Sphingobacteriaceae</taxon>
        <taxon>Anseongella</taxon>
    </lineage>
</organism>
<dbReference type="Proteomes" id="UP000295807">
    <property type="component" value="Unassembled WGS sequence"/>
</dbReference>
<dbReference type="AlphaFoldDB" id="A0A4R3KKE0"/>
<keyword evidence="3" id="KW-1185">Reference proteome</keyword>
<protein>
    <submittedName>
        <fullName evidence="2">Uncharacterized protein</fullName>
    </submittedName>
</protein>
<sequence length="42" mass="4737">MKSPYFIFIFLLASIQALAQVNGYKTIDTLITMRDGTRVNGK</sequence>
<keyword evidence="1" id="KW-0732">Signal</keyword>
<reference evidence="2 3" key="1">
    <citation type="submission" date="2019-03" db="EMBL/GenBank/DDBJ databases">
        <title>Genomic Encyclopedia of Type Strains, Phase IV (KMG-IV): sequencing the most valuable type-strain genomes for metagenomic binning, comparative biology and taxonomic classification.</title>
        <authorList>
            <person name="Goeker M."/>
        </authorList>
    </citation>
    <scope>NUCLEOTIDE SEQUENCE [LARGE SCALE GENOMIC DNA]</scope>
    <source>
        <strain evidence="2 3">DSM 21100</strain>
    </source>
</reference>
<proteinExistence type="predicted"/>
<dbReference type="EMBL" id="SMAD01000025">
    <property type="protein sequence ID" value="TCS83910.1"/>
    <property type="molecule type" value="Genomic_DNA"/>
</dbReference>
<comment type="caution">
    <text evidence="2">The sequence shown here is derived from an EMBL/GenBank/DDBJ whole genome shotgun (WGS) entry which is preliminary data.</text>
</comment>
<evidence type="ECO:0000313" key="2">
    <source>
        <dbReference type="EMBL" id="TCS83910.1"/>
    </source>
</evidence>
<evidence type="ECO:0000313" key="3">
    <source>
        <dbReference type="Proteomes" id="UP000295807"/>
    </source>
</evidence>
<accession>A0A4R3KKE0</accession>
<gene>
    <name evidence="2" type="ORF">EDD80_1251</name>
</gene>
<name>A0A4R3KKE0_9SPHI</name>